<comment type="caution">
    <text evidence="4">The sequence shown here is derived from an EMBL/GenBank/DDBJ whole genome shotgun (WGS) entry which is preliminary data.</text>
</comment>
<dbReference type="SUPFAM" id="SSF46894">
    <property type="entry name" value="C-terminal effector domain of the bipartite response regulators"/>
    <property type="match status" value="1"/>
</dbReference>
<dbReference type="InterPro" id="IPR011990">
    <property type="entry name" value="TPR-like_helical_dom_sf"/>
</dbReference>
<feature type="chain" id="PRO_5045059240" evidence="3">
    <location>
        <begin position="20"/>
        <end position="490"/>
    </location>
</feature>
<proteinExistence type="predicted"/>
<dbReference type="Gene3D" id="1.25.40.10">
    <property type="entry name" value="Tetratricopeptide repeat domain"/>
    <property type="match status" value="1"/>
</dbReference>
<dbReference type="PROSITE" id="PS50005">
    <property type="entry name" value="TPR"/>
    <property type="match status" value="1"/>
</dbReference>
<evidence type="ECO:0000256" key="2">
    <source>
        <dbReference type="SAM" id="Phobius"/>
    </source>
</evidence>
<keyword evidence="2" id="KW-1133">Transmembrane helix</keyword>
<feature type="signal peptide" evidence="3">
    <location>
        <begin position="1"/>
        <end position="19"/>
    </location>
</feature>
<dbReference type="SMART" id="SM00028">
    <property type="entry name" value="TPR"/>
    <property type="match status" value="2"/>
</dbReference>
<keyword evidence="2" id="KW-0472">Membrane</keyword>
<dbReference type="Pfam" id="PF13181">
    <property type="entry name" value="TPR_8"/>
    <property type="match status" value="1"/>
</dbReference>
<keyword evidence="1" id="KW-0802">TPR repeat</keyword>
<accession>A0ABV0BQH3</accession>
<reference evidence="4 5" key="1">
    <citation type="submission" date="2024-04" db="EMBL/GenBank/DDBJ databases">
        <title>WGS of bacteria from Torrens River.</title>
        <authorList>
            <person name="Wyrsch E.R."/>
            <person name="Drigo B."/>
        </authorList>
    </citation>
    <scope>NUCLEOTIDE SEQUENCE [LARGE SCALE GENOMIC DNA]</scope>
    <source>
        <strain evidence="4 5">TWI391</strain>
    </source>
</reference>
<sequence length="490" mass="56377">MRKKLLFFILLLFTVKAIADDDKKQEVDSILSKAKELNAAAKTSLQWESAMKALDLANENKYDEGIAKAHFWVADALLNIGLYKEAFKHLEGVQTTNYFKDEIEMQAEIHRLKGKGYLKLKLFQQGIQEFHLQLADAKALKGDSQKKSYLKAFGNLTTVFDVLAKPDSVFRYIQLRLDCLQGLDEKENVLLYTGVYDDLGDFYTKKGDFEKAELNLKKSLALIEKYNAPVFYNTYTFLGNLEQGKGNYKKALTFFEVGLANMEKVGLWDAVARKCKFLAYYCRYYKLSGKWTADEYDMAYTWGKDSLDNKNKEVMDAVMSQLVKAKEKESAAKVSKSVTISIIALVVLIIAVTFFVRRSRHNRKILGQKEDALQETETINKELTEQIGENKFNNLIELAKSNNPEFLTLFTELYPEFIQALKSLDSNLRSTELEFCAMAFLNFSTKNIAEYTFVTVRAVQIRKNRLRKKFEIPSDADFNNWMRGLTEKVY</sequence>
<gene>
    <name evidence="4" type="ORF">ABE541_03530</name>
</gene>
<evidence type="ECO:0000313" key="5">
    <source>
        <dbReference type="Proteomes" id="UP001409291"/>
    </source>
</evidence>
<evidence type="ECO:0000313" key="4">
    <source>
        <dbReference type="EMBL" id="MEN5376323.1"/>
    </source>
</evidence>
<evidence type="ECO:0000256" key="3">
    <source>
        <dbReference type="SAM" id="SignalP"/>
    </source>
</evidence>
<keyword evidence="2" id="KW-0812">Transmembrane</keyword>
<feature type="transmembrane region" description="Helical" evidence="2">
    <location>
        <begin position="338"/>
        <end position="356"/>
    </location>
</feature>
<organism evidence="4 5">
    <name type="scientific">Sphingobacterium kitahiroshimense</name>
    <dbReference type="NCBI Taxonomy" id="470446"/>
    <lineage>
        <taxon>Bacteria</taxon>
        <taxon>Pseudomonadati</taxon>
        <taxon>Bacteroidota</taxon>
        <taxon>Sphingobacteriia</taxon>
        <taxon>Sphingobacteriales</taxon>
        <taxon>Sphingobacteriaceae</taxon>
        <taxon>Sphingobacterium</taxon>
    </lineage>
</organism>
<dbReference type="RefSeq" id="WP_346580611.1">
    <property type="nucleotide sequence ID" value="NZ_JBDJLH010000001.1"/>
</dbReference>
<feature type="repeat" description="TPR" evidence="1">
    <location>
        <begin position="193"/>
        <end position="226"/>
    </location>
</feature>
<dbReference type="SUPFAM" id="SSF48452">
    <property type="entry name" value="TPR-like"/>
    <property type="match status" value="1"/>
</dbReference>
<dbReference type="InterPro" id="IPR016032">
    <property type="entry name" value="Sig_transdc_resp-reg_C-effctor"/>
</dbReference>
<evidence type="ECO:0000256" key="1">
    <source>
        <dbReference type="PROSITE-ProRule" id="PRU00339"/>
    </source>
</evidence>
<name>A0ABV0BQH3_9SPHI</name>
<keyword evidence="5" id="KW-1185">Reference proteome</keyword>
<keyword evidence="3" id="KW-0732">Signal</keyword>
<dbReference type="EMBL" id="JBDJNQ010000001">
    <property type="protein sequence ID" value="MEN5376323.1"/>
    <property type="molecule type" value="Genomic_DNA"/>
</dbReference>
<dbReference type="Proteomes" id="UP001409291">
    <property type="component" value="Unassembled WGS sequence"/>
</dbReference>
<protein>
    <submittedName>
        <fullName evidence="4">Tetratricopeptide repeat protein</fullName>
    </submittedName>
</protein>
<dbReference type="InterPro" id="IPR019734">
    <property type="entry name" value="TPR_rpt"/>
</dbReference>